<evidence type="ECO:0000256" key="1">
    <source>
        <dbReference type="ARBA" id="ARBA00001974"/>
    </source>
</evidence>
<dbReference type="SUPFAM" id="SSF69000">
    <property type="entry name" value="FAD-dependent thiol oxidase"/>
    <property type="match status" value="1"/>
</dbReference>
<feature type="domain" description="ERV/ALR sulfhydryl oxidase" evidence="7">
    <location>
        <begin position="11"/>
        <end position="121"/>
    </location>
</feature>
<evidence type="ECO:0000259" key="7">
    <source>
        <dbReference type="PROSITE" id="PS51324"/>
    </source>
</evidence>
<protein>
    <recommendedName>
        <fullName evidence="2">thiol oxidase</fullName>
        <ecNumber evidence="2">1.8.3.2</ecNumber>
    </recommendedName>
</protein>
<keyword evidence="4" id="KW-0274">FAD</keyword>
<dbReference type="InterPro" id="IPR036774">
    <property type="entry name" value="ERV/ALR_sulphydryl_oxid_sf"/>
</dbReference>
<keyword evidence="5" id="KW-0560">Oxidoreductase</keyword>
<evidence type="ECO:0000256" key="4">
    <source>
        <dbReference type="ARBA" id="ARBA00022827"/>
    </source>
</evidence>
<evidence type="ECO:0000256" key="2">
    <source>
        <dbReference type="ARBA" id="ARBA00012512"/>
    </source>
</evidence>
<comment type="cofactor">
    <cofactor evidence="1">
        <name>FAD</name>
        <dbReference type="ChEBI" id="CHEBI:57692"/>
    </cofactor>
</comment>
<dbReference type="Gene3D" id="1.20.120.310">
    <property type="entry name" value="ERV/ALR sulfhydryl oxidase domain"/>
    <property type="match status" value="1"/>
</dbReference>
<reference evidence="8" key="1">
    <citation type="journal article" date="2020" name="Nature">
        <title>Giant virus diversity and host interactions through global metagenomics.</title>
        <authorList>
            <person name="Schulz F."/>
            <person name="Roux S."/>
            <person name="Paez-Espino D."/>
            <person name="Jungbluth S."/>
            <person name="Walsh D.A."/>
            <person name="Denef V.J."/>
            <person name="McMahon K.D."/>
            <person name="Konstantinidis K.T."/>
            <person name="Eloe-Fadrosh E.A."/>
            <person name="Kyrpides N.C."/>
            <person name="Woyke T."/>
        </authorList>
    </citation>
    <scope>NUCLEOTIDE SEQUENCE</scope>
    <source>
        <strain evidence="8">GVMAG-M-3300010160-4</strain>
    </source>
</reference>
<organism evidence="8">
    <name type="scientific">viral metagenome</name>
    <dbReference type="NCBI Taxonomy" id="1070528"/>
    <lineage>
        <taxon>unclassified sequences</taxon>
        <taxon>metagenomes</taxon>
        <taxon>organismal metagenomes</taxon>
    </lineage>
</organism>
<dbReference type="EMBL" id="MN739125">
    <property type="protein sequence ID" value="QHS90095.1"/>
    <property type="molecule type" value="Genomic_DNA"/>
</dbReference>
<dbReference type="EC" id="1.8.3.2" evidence="2"/>
<keyword evidence="3" id="KW-0285">Flavoprotein</keyword>
<dbReference type="InterPro" id="IPR017905">
    <property type="entry name" value="ERV/ALR_sulphydryl_oxidase"/>
</dbReference>
<sequence>MSSNKQEIKAEDFKPEYIGRGVWHSWQLTGFRAKTRSEVVIIYAFILMYVVNMICKNCQHHAKLYISNTGYIEDILNSKEKDLTDSEIIEQFNIWLYEFHKSANLFSGKSSPSYDEVSEFYLNLKVCTENCGN</sequence>
<dbReference type="PROSITE" id="PS51324">
    <property type="entry name" value="ERV_ALR"/>
    <property type="match status" value="1"/>
</dbReference>
<dbReference type="AlphaFoldDB" id="A0A6C0BCU8"/>
<proteinExistence type="predicted"/>
<evidence type="ECO:0000256" key="6">
    <source>
        <dbReference type="ARBA" id="ARBA00023157"/>
    </source>
</evidence>
<evidence type="ECO:0000256" key="3">
    <source>
        <dbReference type="ARBA" id="ARBA00022630"/>
    </source>
</evidence>
<evidence type="ECO:0000256" key="5">
    <source>
        <dbReference type="ARBA" id="ARBA00023002"/>
    </source>
</evidence>
<keyword evidence="6" id="KW-1015">Disulfide bond</keyword>
<name>A0A6C0BCU8_9ZZZZ</name>
<accession>A0A6C0BCU8</accession>
<evidence type="ECO:0000313" key="8">
    <source>
        <dbReference type="EMBL" id="QHS90095.1"/>
    </source>
</evidence>
<dbReference type="GO" id="GO:0016972">
    <property type="term" value="F:thiol oxidase activity"/>
    <property type="evidence" value="ECO:0007669"/>
    <property type="project" value="UniProtKB-EC"/>
</dbReference>